<name>A0A554LL12_9BACT</name>
<dbReference type="EMBL" id="VMGN01000041">
    <property type="protein sequence ID" value="TSC93556.1"/>
    <property type="molecule type" value="Genomic_DNA"/>
</dbReference>
<proteinExistence type="predicted"/>
<evidence type="ECO:0000313" key="2">
    <source>
        <dbReference type="EMBL" id="TSC93556.1"/>
    </source>
</evidence>
<dbReference type="Gene3D" id="3.30.420.10">
    <property type="entry name" value="Ribonuclease H-like superfamily/Ribonuclease H"/>
    <property type="match status" value="1"/>
</dbReference>
<dbReference type="Pfam" id="PF13683">
    <property type="entry name" value="rve_3"/>
    <property type="match status" value="1"/>
</dbReference>
<sequence length="79" mass="9795">MNTFIERFNRTIQDQHISWNMENLYEPEEFNHGLMNYLIWYNTEKPHTSLKRLTPLQYFLNNYILDKQESNMLWTTTFS</sequence>
<dbReference type="Proteomes" id="UP000316495">
    <property type="component" value="Unassembled WGS sequence"/>
</dbReference>
<accession>A0A554LL12</accession>
<comment type="caution">
    <text evidence="2">The sequence shown here is derived from an EMBL/GenBank/DDBJ whole genome shotgun (WGS) entry which is preliminary data.</text>
</comment>
<protein>
    <submittedName>
        <fullName evidence="2">Putative transposase</fullName>
    </submittedName>
</protein>
<evidence type="ECO:0000259" key="1">
    <source>
        <dbReference type="Pfam" id="PF13683"/>
    </source>
</evidence>
<evidence type="ECO:0000313" key="3">
    <source>
        <dbReference type="Proteomes" id="UP000316495"/>
    </source>
</evidence>
<feature type="domain" description="Integrase catalytic" evidence="1">
    <location>
        <begin position="2"/>
        <end position="55"/>
    </location>
</feature>
<dbReference type="GO" id="GO:0003676">
    <property type="term" value="F:nucleic acid binding"/>
    <property type="evidence" value="ECO:0007669"/>
    <property type="project" value="InterPro"/>
</dbReference>
<reference evidence="2 3" key="1">
    <citation type="submission" date="2017-07" db="EMBL/GenBank/DDBJ databases">
        <title>Mechanisms for carbon and nitrogen cycling indicate functional differentiation within the Candidate Phyla Radiation.</title>
        <authorList>
            <person name="Danczak R.E."/>
            <person name="Johnston M.D."/>
            <person name="Kenah C."/>
            <person name="Slattery M."/>
            <person name="Wrighton K.C."/>
            <person name="Wilkins M.J."/>
        </authorList>
    </citation>
    <scope>NUCLEOTIDE SEQUENCE [LARGE SCALE GENOMIC DNA]</scope>
    <source>
        <strain evidence="2">Athens1014_28</strain>
    </source>
</reference>
<dbReference type="GO" id="GO:0015074">
    <property type="term" value="P:DNA integration"/>
    <property type="evidence" value="ECO:0007669"/>
    <property type="project" value="InterPro"/>
</dbReference>
<dbReference type="InterPro" id="IPR001584">
    <property type="entry name" value="Integrase_cat-core"/>
</dbReference>
<gene>
    <name evidence="2" type="ORF">Athens101428_646</name>
</gene>
<dbReference type="AlphaFoldDB" id="A0A554LL12"/>
<organism evidence="2 3">
    <name type="scientific">Candidatus Berkelbacteria bacterium Athens1014_28</name>
    <dbReference type="NCBI Taxonomy" id="2017145"/>
    <lineage>
        <taxon>Bacteria</taxon>
        <taxon>Candidatus Berkelbacteria</taxon>
    </lineage>
</organism>
<dbReference type="InterPro" id="IPR012337">
    <property type="entry name" value="RNaseH-like_sf"/>
</dbReference>
<dbReference type="InterPro" id="IPR036397">
    <property type="entry name" value="RNaseH_sf"/>
</dbReference>
<dbReference type="SUPFAM" id="SSF53098">
    <property type="entry name" value="Ribonuclease H-like"/>
    <property type="match status" value="1"/>
</dbReference>